<comment type="caution">
    <text evidence="2">The sequence shown here is derived from an EMBL/GenBank/DDBJ whole genome shotgun (WGS) entry which is preliminary data.</text>
</comment>
<evidence type="ECO:0000313" key="2">
    <source>
        <dbReference type="EMBL" id="GAX47880.1"/>
    </source>
</evidence>
<feature type="chain" id="PRO_5012556120" description="WxL domain-containing protein" evidence="1">
    <location>
        <begin position="31"/>
        <end position="169"/>
    </location>
</feature>
<dbReference type="AlphaFoldDB" id="A0A224X9D1"/>
<dbReference type="Proteomes" id="UP000218689">
    <property type="component" value="Unassembled WGS sequence"/>
</dbReference>
<dbReference type="RefSeq" id="WP_094784917.1">
    <property type="nucleotide sequence ID" value="NZ_BEDT01000003.1"/>
</dbReference>
<organism evidence="2 3">
    <name type="scientific">Pseudolactococcus reticulitermitis</name>
    <dbReference type="NCBI Taxonomy" id="2025039"/>
    <lineage>
        <taxon>Bacteria</taxon>
        <taxon>Bacillati</taxon>
        <taxon>Bacillota</taxon>
        <taxon>Bacilli</taxon>
        <taxon>Lactobacillales</taxon>
        <taxon>Streptococcaceae</taxon>
        <taxon>Pseudolactococcus</taxon>
    </lineage>
</organism>
<reference evidence="3" key="1">
    <citation type="submission" date="2017-08" db="EMBL/GenBank/DDBJ databases">
        <title>Draft genome sequence of Lactococcus sp. strain Rs-Y01, isolated from the gut of the lower termite Reticulitermes speratus.</title>
        <authorList>
            <person name="Ohkuma M."/>
            <person name="Yuki M."/>
        </authorList>
    </citation>
    <scope>NUCLEOTIDE SEQUENCE [LARGE SCALE GENOMIC DNA]</scope>
    <source>
        <strain evidence="3">Rs-Y01</strain>
    </source>
</reference>
<keyword evidence="1" id="KW-0732">Signal</keyword>
<sequence>MLKQKKRQAQFFSCIMLMGLTLVYSVVSMAATQDSQTFSAPLAVTVPSTYTVTIPQKLSLEHLETGKQYLAITVDAMLQEDEQIQLLAVNAPPDGLVGLTNGKETLNIEHRRAEDDSKITRDNAIIGMFKTGKSTHVSVVQSSDWDSITTGGTFRGNFSYSVKVVKGGG</sequence>
<name>A0A224X9D1_9LACT</name>
<feature type="signal peptide" evidence="1">
    <location>
        <begin position="1"/>
        <end position="30"/>
    </location>
</feature>
<evidence type="ECO:0000313" key="3">
    <source>
        <dbReference type="Proteomes" id="UP000218689"/>
    </source>
</evidence>
<keyword evidence="3" id="KW-1185">Reference proteome</keyword>
<proteinExistence type="predicted"/>
<evidence type="ECO:0000256" key="1">
    <source>
        <dbReference type="SAM" id="SignalP"/>
    </source>
</evidence>
<protein>
    <recommendedName>
        <fullName evidence="4">WxL domain-containing protein</fullName>
    </recommendedName>
</protein>
<evidence type="ECO:0008006" key="4">
    <source>
        <dbReference type="Google" id="ProtNLM"/>
    </source>
</evidence>
<accession>A0A224X9D1</accession>
<gene>
    <name evidence="2" type="ORF">RsY01_1484</name>
</gene>
<dbReference type="EMBL" id="BEDT01000003">
    <property type="protein sequence ID" value="GAX47880.1"/>
    <property type="molecule type" value="Genomic_DNA"/>
</dbReference>